<dbReference type="Proteomes" id="UP000579812">
    <property type="component" value="Unassembled WGS sequence"/>
</dbReference>
<organism evidence="2 3">
    <name type="scientific">Onychostoma macrolepis</name>
    <dbReference type="NCBI Taxonomy" id="369639"/>
    <lineage>
        <taxon>Eukaryota</taxon>
        <taxon>Metazoa</taxon>
        <taxon>Chordata</taxon>
        <taxon>Craniata</taxon>
        <taxon>Vertebrata</taxon>
        <taxon>Euteleostomi</taxon>
        <taxon>Actinopterygii</taxon>
        <taxon>Neopterygii</taxon>
        <taxon>Teleostei</taxon>
        <taxon>Ostariophysi</taxon>
        <taxon>Cypriniformes</taxon>
        <taxon>Cyprinidae</taxon>
        <taxon>Acrossocheilinae</taxon>
        <taxon>Onychostoma</taxon>
    </lineage>
</organism>
<feature type="compositionally biased region" description="Pro residues" evidence="1">
    <location>
        <begin position="124"/>
        <end position="136"/>
    </location>
</feature>
<gene>
    <name evidence="2" type="ORF">G5714_014917</name>
</gene>
<dbReference type="EMBL" id="JAAMOB010000015">
    <property type="protein sequence ID" value="KAF4103930.1"/>
    <property type="molecule type" value="Genomic_DNA"/>
</dbReference>
<dbReference type="AlphaFoldDB" id="A0A7J6C9Q9"/>
<reference evidence="2 3" key="1">
    <citation type="submission" date="2020-04" db="EMBL/GenBank/DDBJ databases">
        <title>Chromosome-level genome assembly of a cyprinid fish Onychostoma macrolepis by integration of Nanopore Sequencing, Bionano and Hi-C technology.</title>
        <authorList>
            <person name="Wang D."/>
        </authorList>
    </citation>
    <scope>NUCLEOTIDE SEQUENCE [LARGE SCALE GENOMIC DNA]</scope>
    <source>
        <strain evidence="2">SWU-2019</strain>
        <tissue evidence="2">Muscle</tissue>
    </source>
</reference>
<keyword evidence="3" id="KW-1185">Reference proteome</keyword>
<feature type="region of interest" description="Disordered" evidence="1">
    <location>
        <begin position="32"/>
        <end position="145"/>
    </location>
</feature>
<protein>
    <submittedName>
        <fullName evidence="2">Uncharacterized protein</fullName>
    </submittedName>
</protein>
<evidence type="ECO:0000313" key="3">
    <source>
        <dbReference type="Proteomes" id="UP000579812"/>
    </source>
</evidence>
<name>A0A7J6C9Q9_9TELE</name>
<proteinExistence type="predicted"/>
<evidence type="ECO:0000256" key="1">
    <source>
        <dbReference type="SAM" id="MobiDB-lite"/>
    </source>
</evidence>
<feature type="compositionally biased region" description="Low complexity" evidence="1">
    <location>
        <begin position="65"/>
        <end position="77"/>
    </location>
</feature>
<comment type="caution">
    <text evidence="2">The sequence shown here is derived from an EMBL/GenBank/DDBJ whole genome shotgun (WGS) entry which is preliminary data.</text>
</comment>
<evidence type="ECO:0000313" key="2">
    <source>
        <dbReference type="EMBL" id="KAF4103930.1"/>
    </source>
</evidence>
<accession>A0A7J6C9Q9</accession>
<sequence length="301" mass="31869">MASLRQALTNSDIQAPRKFTKAKLYDLYKNLKPTNLSPKTTPAPKVVKHRNKLTVMPRRTPPPSSSSKTSSRRASNSGTRPSASQGRAPDSVDARPGEDPVAAQLSVAAPSSAIPRPTTQAGVWPPPPPVSAPLPTPLSSEPSVQASAWPQCPAYTAPPPASLSSGPAAEACVWPHGQPHSAPQPAPFGSGLTAQASDWLLSLGIRWDFERVLVIQHHRLGLALSALTPSQLDGIQGAIPPRPHQTTTGFHFSPEEKEDRCGKVDGAPKSAVLSVVALSARYFHVPGPMPRVSALCQLVHM</sequence>